<comment type="similarity">
    <text evidence="1 4">Belongs to the serpin family.</text>
</comment>
<dbReference type="PROSITE" id="PS00284">
    <property type="entry name" value="SERPIN"/>
    <property type="match status" value="1"/>
</dbReference>
<accession>A0AAW1KKZ0</accession>
<evidence type="ECO:0000256" key="3">
    <source>
        <dbReference type="ARBA" id="ARBA00022900"/>
    </source>
</evidence>
<dbReference type="EMBL" id="JASPKY010000205">
    <property type="protein sequence ID" value="KAK9720992.1"/>
    <property type="molecule type" value="Genomic_DNA"/>
</dbReference>
<keyword evidence="5" id="KW-0732">Signal</keyword>
<reference evidence="7 8" key="1">
    <citation type="journal article" date="2024" name="BMC Genomics">
        <title>De novo assembly and annotation of Popillia japonica's genome with initial clues to its potential as an invasive pest.</title>
        <authorList>
            <person name="Cucini C."/>
            <person name="Boschi S."/>
            <person name="Funari R."/>
            <person name="Cardaioli E."/>
            <person name="Iannotti N."/>
            <person name="Marturano G."/>
            <person name="Paoli F."/>
            <person name="Bruttini M."/>
            <person name="Carapelli A."/>
            <person name="Frati F."/>
            <person name="Nardi F."/>
        </authorList>
    </citation>
    <scope>NUCLEOTIDE SEQUENCE [LARGE SCALE GENOMIC DNA]</scope>
    <source>
        <strain evidence="7">DMR45628</strain>
    </source>
</reference>
<dbReference type="PANTHER" id="PTHR11461:SF211">
    <property type="entry name" value="GH10112P-RELATED"/>
    <property type="match status" value="1"/>
</dbReference>
<dbReference type="GO" id="GO:0004867">
    <property type="term" value="F:serine-type endopeptidase inhibitor activity"/>
    <property type="evidence" value="ECO:0007669"/>
    <property type="project" value="UniProtKB-KW"/>
</dbReference>
<organism evidence="7 8">
    <name type="scientific">Popillia japonica</name>
    <name type="common">Japanese beetle</name>
    <dbReference type="NCBI Taxonomy" id="7064"/>
    <lineage>
        <taxon>Eukaryota</taxon>
        <taxon>Metazoa</taxon>
        <taxon>Ecdysozoa</taxon>
        <taxon>Arthropoda</taxon>
        <taxon>Hexapoda</taxon>
        <taxon>Insecta</taxon>
        <taxon>Pterygota</taxon>
        <taxon>Neoptera</taxon>
        <taxon>Endopterygota</taxon>
        <taxon>Coleoptera</taxon>
        <taxon>Polyphaga</taxon>
        <taxon>Scarabaeiformia</taxon>
        <taxon>Scarabaeidae</taxon>
        <taxon>Rutelinae</taxon>
        <taxon>Popillia</taxon>
    </lineage>
</organism>
<evidence type="ECO:0000259" key="6">
    <source>
        <dbReference type="SMART" id="SM00093"/>
    </source>
</evidence>
<keyword evidence="3 7" id="KW-0722">Serine protease inhibitor</keyword>
<comment type="caution">
    <text evidence="7">The sequence shown here is derived from an EMBL/GenBank/DDBJ whole genome shotgun (WGS) entry which is preliminary data.</text>
</comment>
<dbReference type="Proteomes" id="UP001458880">
    <property type="component" value="Unassembled WGS sequence"/>
</dbReference>
<feature type="signal peptide" evidence="5">
    <location>
        <begin position="1"/>
        <end position="18"/>
    </location>
</feature>
<dbReference type="GO" id="GO:0005615">
    <property type="term" value="C:extracellular space"/>
    <property type="evidence" value="ECO:0007669"/>
    <property type="project" value="InterPro"/>
</dbReference>
<dbReference type="Gene3D" id="3.30.497.10">
    <property type="entry name" value="Antithrombin, subunit I, domain 2"/>
    <property type="match status" value="2"/>
</dbReference>
<evidence type="ECO:0000256" key="2">
    <source>
        <dbReference type="ARBA" id="ARBA00022690"/>
    </source>
</evidence>
<dbReference type="InterPro" id="IPR036186">
    <property type="entry name" value="Serpin_sf"/>
</dbReference>
<evidence type="ECO:0000313" key="7">
    <source>
        <dbReference type="EMBL" id="KAK9720992.1"/>
    </source>
</evidence>
<evidence type="ECO:0000256" key="1">
    <source>
        <dbReference type="ARBA" id="ARBA00009500"/>
    </source>
</evidence>
<evidence type="ECO:0000256" key="4">
    <source>
        <dbReference type="RuleBase" id="RU000411"/>
    </source>
</evidence>
<feature type="chain" id="PRO_5043643170" evidence="5">
    <location>
        <begin position="19"/>
        <end position="475"/>
    </location>
</feature>
<dbReference type="SMART" id="SM00093">
    <property type="entry name" value="SERPIN"/>
    <property type="match status" value="1"/>
</dbReference>
<dbReference type="InterPro" id="IPR042185">
    <property type="entry name" value="Serpin_sf_2"/>
</dbReference>
<dbReference type="CDD" id="cd19601">
    <property type="entry name" value="serpin42Da-like"/>
    <property type="match status" value="1"/>
</dbReference>
<dbReference type="Pfam" id="PF00079">
    <property type="entry name" value="Serpin"/>
    <property type="match status" value="2"/>
</dbReference>
<dbReference type="InterPro" id="IPR023795">
    <property type="entry name" value="Serpin_CS"/>
</dbReference>
<proteinExistence type="inferred from homology"/>
<dbReference type="InterPro" id="IPR023796">
    <property type="entry name" value="Serpin_dom"/>
</dbReference>
<dbReference type="AlphaFoldDB" id="A0AAW1KKZ0"/>
<name>A0AAW1KKZ0_POPJA</name>
<dbReference type="SUPFAM" id="SSF56574">
    <property type="entry name" value="Serpins"/>
    <property type="match status" value="2"/>
</dbReference>
<sequence>MIAWSSILVLCDLLRVNTGPILLQIVYTYEQITDLKTGKCSRPVYIGCCASFPFLSRSLNLPKPTMAEKALSQVCSGNSTFSNKLYEILCRKEGNVFYSPLSAHAILSLVHQGAAGETAASMGKSLHLSDSKLAAEGYQSLMETLNAVDNVTLHIANKVFVHHERKLKGDFDAIAKKHYLAETENIQFSPDSAAAANKINGWVENKTNNKIKDLIQPNDLNDDTRLVLVNAIYFKGDWLEQFKPQLTKKEKFYLNETDTVECDMMHMNKKFLYGEDNDLDAQILSLPYKNQDLSLMIILPKSKTGIGALEKKLVTKDLSALSRSLHKVEVILSLPKFKIETTIELNDPLKEVSHKVEVILSLPKFKIETTIELNDPLKELGMGVIFSENANFPNMLEGGEPLQVSKVIQKAFIEVNEEGAEAAAATGVTMMLRCAMPRPIPKVVFEANHPFLFILAYKGGDDFPLFVGKFTTFKN</sequence>
<protein>
    <submittedName>
        <fullName evidence="7">Serpin (Serine protease inhibitor)</fullName>
    </submittedName>
</protein>
<dbReference type="InterPro" id="IPR000215">
    <property type="entry name" value="Serpin_fam"/>
</dbReference>
<keyword evidence="8" id="KW-1185">Reference proteome</keyword>
<keyword evidence="2 7" id="KW-0646">Protease inhibitor</keyword>
<evidence type="ECO:0000313" key="8">
    <source>
        <dbReference type="Proteomes" id="UP001458880"/>
    </source>
</evidence>
<dbReference type="PANTHER" id="PTHR11461">
    <property type="entry name" value="SERINE PROTEASE INHIBITOR, SERPIN"/>
    <property type="match status" value="1"/>
</dbReference>
<gene>
    <name evidence="7" type="ORF">QE152_g21811</name>
</gene>
<dbReference type="Gene3D" id="2.30.39.10">
    <property type="entry name" value="Alpha-1-antitrypsin, domain 1"/>
    <property type="match status" value="1"/>
</dbReference>
<feature type="domain" description="Serpin" evidence="6">
    <location>
        <begin position="83"/>
        <end position="473"/>
    </location>
</feature>
<dbReference type="InterPro" id="IPR042178">
    <property type="entry name" value="Serpin_sf_1"/>
</dbReference>
<evidence type="ECO:0000256" key="5">
    <source>
        <dbReference type="SAM" id="SignalP"/>
    </source>
</evidence>